<dbReference type="PANTHER" id="PTHR11384:SF62">
    <property type="entry name" value="ATP-BINDING CASSETTE SUB-FAMILY D MEMBER 3"/>
    <property type="match status" value="1"/>
</dbReference>
<proteinExistence type="predicted"/>
<dbReference type="GO" id="GO:0005524">
    <property type="term" value="F:ATP binding"/>
    <property type="evidence" value="ECO:0007669"/>
    <property type="project" value="InterPro"/>
</dbReference>
<dbReference type="GO" id="GO:0140359">
    <property type="term" value="F:ABC-type transporter activity"/>
    <property type="evidence" value="ECO:0007669"/>
    <property type="project" value="InterPro"/>
</dbReference>
<dbReference type="AlphaFoldDB" id="A0A8S1H1N3"/>
<dbReference type="GO" id="GO:0005324">
    <property type="term" value="F:long-chain fatty acid transmembrane transporter activity"/>
    <property type="evidence" value="ECO:0007669"/>
    <property type="project" value="TreeGrafter"/>
</dbReference>
<gene>
    <name evidence="7" type="ORF">CAUJ_LOCUS6115</name>
</gene>
<feature type="transmembrane region" description="Helical" evidence="5">
    <location>
        <begin position="83"/>
        <end position="104"/>
    </location>
</feature>
<evidence type="ECO:0000256" key="1">
    <source>
        <dbReference type="ARBA" id="ARBA00022448"/>
    </source>
</evidence>
<dbReference type="GO" id="GO:0007031">
    <property type="term" value="P:peroxisome organization"/>
    <property type="evidence" value="ECO:0007669"/>
    <property type="project" value="TreeGrafter"/>
</dbReference>
<organism evidence="7 8">
    <name type="scientific">Caenorhabditis auriculariae</name>
    <dbReference type="NCBI Taxonomy" id="2777116"/>
    <lineage>
        <taxon>Eukaryota</taxon>
        <taxon>Metazoa</taxon>
        <taxon>Ecdysozoa</taxon>
        <taxon>Nematoda</taxon>
        <taxon>Chromadorea</taxon>
        <taxon>Rhabditida</taxon>
        <taxon>Rhabditina</taxon>
        <taxon>Rhabditomorpha</taxon>
        <taxon>Rhabditoidea</taxon>
        <taxon>Rhabditidae</taxon>
        <taxon>Peloderinae</taxon>
        <taxon>Caenorhabditis</taxon>
    </lineage>
</organism>
<evidence type="ECO:0000256" key="2">
    <source>
        <dbReference type="ARBA" id="ARBA00022692"/>
    </source>
</evidence>
<evidence type="ECO:0000259" key="6">
    <source>
        <dbReference type="Pfam" id="PF06472"/>
    </source>
</evidence>
<dbReference type="OrthoDB" id="422637at2759"/>
<dbReference type="GO" id="GO:0042760">
    <property type="term" value="P:very long-chain fatty acid catabolic process"/>
    <property type="evidence" value="ECO:0007669"/>
    <property type="project" value="TreeGrafter"/>
</dbReference>
<dbReference type="GO" id="GO:0015910">
    <property type="term" value="P:long-chain fatty acid import into peroxisome"/>
    <property type="evidence" value="ECO:0007669"/>
    <property type="project" value="TreeGrafter"/>
</dbReference>
<keyword evidence="3 5" id="KW-1133">Transmembrane helix</keyword>
<comment type="caution">
    <text evidence="7">The sequence shown here is derived from an EMBL/GenBank/DDBJ whole genome shotgun (WGS) entry which is preliminary data.</text>
</comment>
<evidence type="ECO:0000313" key="8">
    <source>
        <dbReference type="Proteomes" id="UP000835052"/>
    </source>
</evidence>
<evidence type="ECO:0000256" key="5">
    <source>
        <dbReference type="SAM" id="Phobius"/>
    </source>
</evidence>
<dbReference type="EMBL" id="CAJGYM010000014">
    <property type="protein sequence ID" value="CAD6190196.1"/>
    <property type="molecule type" value="Genomic_DNA"/>
</dbReference>
<dbReference type="PANTHER" id="PTHR11384">
    <property type="entry name" value="ATP-BINDING CASSETTE, SUB-FAMILY D MEMBER"/>
    <property type="match status" value="1"/>
</dbReference>
<keyword evidence="8" id="KW-1185">Reference proteome</keyword>
<dbReference type="InterPro" id="IPR011527">
    <property type="entry name" value="ABC1_TM_dom"/>
</dbReference>
<dbReference type="Pfam" id="PF06472">
    <property type="entry name" value="ABC_membrane_2"/>
    <property type="match status" value="1"/>
</dbReference>
<sequence>MAVASKFALLTSSLTVKNWSPAAIGVLGCALIAKLYSAGFRTSSKSPKTALLPSDPAAKKRKKKQAAAVNATFFRNLRRIFKIIMPGVFSGEFFYMLLIAASLLSRTAADVYMITNATSIEASMVERNPALFAISTVKYALNLPLISLINALLKFGISELKLRFRERLTSHLYSKYLTGFTFL</sequence>
<evidence type="ECO:0000256" key="3">
    <source>
        <dbReference type="ARBA" id="ARBA00022989"/>
    </source>
</evidence>
<keyword evidence="1" id="KW-0813">Transport</keyword>
<keyword evidence="4 5" id="KW-0472">Membrane</keyword>
<keyword evidence="2 5" id="KW-0812">Transmembrane</keyword>
<dbReference type="InterPro" id="IPR050835">
    <property type="entry name" value="ABC_transporter_sub-D"/>
</dbReference>
<evidence type="ECO:0000313" key="7">
    <source>
        <dbReference type="EMBL" id="CAD6190196.1"/>
    </source>
</evidence>
<accession>A0A8S1H1N3</accession>
<dbReference type="GO" id="GO:0006635">
    <property type="term" value="P:fatty acid beta-oxidation"/>
    <property type="evidence" value="ECO:0007669"/>
    <property type="project" value="TreeGrafter"/>
</dbReference>
<protein>
    <recommendedName>
        <fullName evidence="6">ABC transmembrane type-1 domain-containing protein</fullName>
    </recommendedName>
</protein>
<dbReference type="Proteomes" id="UP000835052">
    <property type="component" value="Unassembled WGS sequence"/>
</dbReference>
<dbReference type="PROSITE" id="PS51257">
    <property type="entry name" value="PROKAR_LIPOPROTEIN"/>
    <property type="match status" value="1"/>
</dbReference>
<name>A0A8S1H1N3_9PELO</name>
<evidence type="ECO:0000256" key="4">
    <source>
        <dbReference type="ARBA" id="ARBA00023136"/>
    </source>
</evidence>
<feature type="domain" description="ABC transmembrane type-1" evidence="6">
    <location>
        <begin position="80"/>
        <end position="182"/>
    </location>
</feature>
<reference evidence="7" key="1">
    <citation type="submission" date="2020-10" db="EMBL/GenBank/DDBJ databases">
        <authorList>
            <person name="Kikuchi T."/>
        </authorList>
    </citation>
    <scope>NUCLEOTIDE SEQUENCE</scope>
    <source>
        <strain evidence="7">NKZ352</strain>
    </source>
</reference>
<dbReference type="GO" id="GO:0005778">
    <property type="term" value="C:peroxisomal membrane"/>
    <property type="evidence" value="ECO:0007669"/>
    <property type="project" value="TreeGrafter"/>
</dbReference>